<evidence type="ECO:0000313" key="3">
    <source>
        <dbReference type="Proteomes" id="UP000000552"/>
    </source>
</evidence>
<dbReference type="EMBL" id="BA000012">
    <property type="protein sequence ID" value="BAB52338.1"/>
    <property type="molecule type" value="Genomic_DNA"/>
</dbReference>
<sequence>MCQGKACREWLAARQDELLPVPYFHVVLTLPAEIAAIAFQNKAAVYTILFKARIVNALHQPGTDDPDRSSRLQSP</sequence>
<protein>
    <submittedName>
        <fullName evidence="2">Transposase</fullName>
    </submittedName>
</protein>
<dbReference type="HOGENOM" id="CLU_2668538_0_0_5"/>
<accession>Q98AJ1</accession>
<dbReference type="Proteomes" id="UP000000552">
    <property type="component" value="Chromosome"/>
</dbReference>
<reference evidence="2 3" key="1">
    <citation type="journal article" date="2000" name="DNA Res.">
        <title>Complete genome structure of the nitrogen-fixing symbiotic bacterium Mesorhizobium loti.</title>
        <authorList>
            <person name="Kaneko T."/>
            <person name="Nakamura Y."/>
            <person name="Sato S."/>
            <person name="Asamizu E."/>
            <person name="Kato T."/>
            <person name="Sasamoto S."/>
            <person name="Watanabe A."/>
            <person name="Idesawa K."/>
            <person name="Ishikawa A."/>
            <person name="Kawashima K."/>
            <person name="Kimura T."/>
            <person name="Kishida Y."/>
            <person name="Kiyokawa C."/>
            <person name="Kohara M."/>
            <person name="Matsumoto M."/>
            <person name="Matsuno A."/>
            <person name="Mochizuki Y."/>
            <person name="Nakayama S."/>
            <person name="Nakazaki N."/>
            <person name="Shimpo S."/>
            <person name="Sugimoto M."/>
            <person name="Takeuchi C."/>
            <person name="Yamada M."/>
            <person name="Tabata S."/>
        </authorList>
    </citation>
    <scope>NUCLEOTIDE SEQUENCE [LARGE SCALE GENOMIC DNA]</scope>
    <source>
        <strain evidence="3">LMG 29417 / CECT 9101 / MAFF 303099</strain>
    </source>
</reference>
<dbReference type="KEGG" id="mlo:msr5979"/>
<gene>
    <name evidence="2" type="ordered locus">msr5979</name>
</gene>
<name>Q98AJ1_RHILO</name>
<feature type="domain" description="Transposase zinc-binding" evidence="1">
    <location>
        <begin position="1"/>
        <end position="30"/>
    </location>
</feature>
<evidence type="ECO:0000259" key="1">
    <source>
        <dbReference type="Pfam" id="PF14319"/>
    </source>
</evidence>
<dbReference type="PATRIC" id="fig|266835.9.peg.4760"/>
<proteinExistence type="predicted"/>
<dbReference type="InterPro" id="IPR026889">
    <property type="entry name" value="Zn_Tnp"/>
</dbReference>
<organism evidence="2 3">
    <name type="scientific">Mesorhizobium japonicum (strain LMG 29417 / CECT 9101 / MAFF 303099)</name>
    <name type="common">Mesorhizobium loti (strain MAFF 303099)</name>
    <dbReference type="NCBI Taxonomy" id="266835"/>
    <lineage>
        <taxon>Bacteria</taxon>
        <taxon>Pseudomonadati</taxon>
        <taxon>Pseudomonadota</taxon>
        <taxon>Alphaproteobacteria</taxon>
        <taxon>Hyphomicrobiales</taxon>
        <taxon>Phyllobacteriaceae</taxon>
        <taxon>Mesorhizobium</taxon>
    </lineage>
</organism>
<dbReference type="Pfam" id="PF14319">
    <property type="entry name" value="Zn_Tnp_IS91"/>
    <property type="match status" value="1"/>
</dbReference>
<dbReference type="AlphaFoldDB" id="Q98AJ1"/>
<evidence type="ECO:0000313" key="2">
    <source>
        <dbReference type="EMBL" id="BAB52338.1"/>
    </source>
</evidence>